<comment type="caution">
    <text evidence="2">The sequence shown here is derived from an EMBL/GenBank/DDBJ whole genome shotgun (WGS) entry which is preliminary data.</text>
</comment>
<evidence type="ECO:0000259" key="1">
    <source>
        <dbReference type="Pfam" id="PF13360"/>
    </source>
</evidence>
<keyword evidence="3" id="KW-1185">Reference proteome</keyword>
<organism evidence="2 3">
    <name type="scientific">Sulfoacidibacillus ferrooxidans</name>
    <dbReference type="NCBI Taxonomy" id="2005001"/>
    <lineage>
        <taxon>Bacteria</taxon>
        <taxon>Bacillati</taxon>
        <taxon>Bacillota</taxon>
        <taxon>Bacilli</taxon>
        <taxon>Bacillales</taxon>
        <taxon>Alicyclobacillaceae</taxon>
        <taxon>Sulfoacidibacillus</taxon>
    </lineage>
</organism>
<dbReference type="AlphaFoldDB" id="A0A9X1V9L5"/>
<dbReference type="EMBL" id="JALBUF010000006">
    <property type="protein sequence ID" value="MCI0183779.1"/>
    <property type="molecule type" value="Genomic_DNA"/>
</dbReference>
<accession>A0A9X1V9L5</accession>
<dbReference type="Gene3D" id="2.130.10.10">
    <property type="entry name" value="YVTN repeat-like/Quinoprotein amine dehydrogenase"/>
    <property type="match status" value="1"/>
</dbReference>
<dbReference type="InterPro" id="IPR018391">
    <property type="entry name" value="PQQ_b-propeller_rpt"/>
</dbReference>
<dbReference type="SUPFAM" id="SSF50998">
    <property type="entry name" value="Quinoprotein alcohol dehydrogenase-like"/>
    <property type="match status" value="1"/>
</dbReference>
<reference evidence="2" key="1">
    <citation type="submission" date="2022-03" db="EMBL/GenBank/DDBJ databases">
        <title>Draft Genome Sequence of Firmicute Strain S0AB, a Heterotrophic Iron/Sulfur-Oxidizing Extreme Acidophile.</title>
        <authorList>
            <person name="Vergara E."/>
            <person name="Pakostova E."/>
            <person name="Johnson D.B."/>
            <person name="Holmes D.S."/>
        </authorList>
    </citation>
    <scope>NUCLEOTIDE SEQUENCE</scope>
    <source>
        <strain evidence="2">S0AB</strain>
    </source>
</reference>
<protein>
    <submittedName>
        <fullName evidence="2">Outer membrane protein assembly factor BamB</fullName>
    </submittedName>
</protein>
<evidence type="ECO:0000313" key="2">
    <source>
        <dbReference type="EMBL" id="MCI0183779.1"/>
    </source>
</evidence>
<dbReference type="InterPro" id="IPR002372">
    <property type="entry name" value="PQQ_rpt_dom"/>
</dbReference>
<dbReference type="InterPro" id="IPR015943">
    <property type="entry name" value="WD40/YVTN_repeat-like_dom_sf"/>
</dbReference>
<feature type="domain" description="Pyrrolo-quinoline quinone repeat" evidence="1">
    <location>
        <begin position="13"/>
        <end position="129"/>
    </location>
</feature>
<proteinExistence type="predicted"/>
<dbReference type="Pfam" id="PF13360">
    <property type="entry name" value="PQQ_2"/>
    <property type="match status" value="1"/>
</dbReference>
<dbReference type="RefSeq" id="WP_241714485.1">
    <property type="nucleotide sequence ID" value="NZ_JALBUF010000006.1"/>
</dbReference>
<gene>
    <name evidence="2" type="primary">bamB</name>
    <name evidence="2" type="ORF">MM817_02070</name>
</gene>
<name>A0A9X1V9L5_9BACL</name>
<dbReference type="InterPro" id="IPR011047">
    <property type="entry name" value="Quinoprotein_ADH-like_sf"/>
</dbReference>
<sequence length="133" mass="14390">MFYSSGYPVGATFTGGMLYADGKAVIRGYGFSGVDAFRATTGKPLWEDATLGEVMSTPVIIDDTVYFATGGGHVEAVNLFTGHLLWKTRVRSFTNMDALNDDVNPHHGQTIIIVGGTDPGHLYGIDADNWDIW</sequence>
<evidence type="ECO:0000313" key="3">
    <source>
        <dbReference type="Proteomes" id="UP001139263"/>
    </source>
</evidence>
<dbReference type="SMART" id="SM00564">
    <property type="entry name" value="PQQ"/>
    <property type="match status" value="1"/>
</dbReference>
<dbReference type="Proteomes" id="UP001139263">
    <property type="component" value="Unassembled WGS sequence"/>
</dbReference>